<comment type="caution">
    <text evidence="1">The sequence shown here is derived from an EMBL/GenBank/DDBJ whole genome shotgun (WGS) entry which is preliminary data.</text>
</comment>
<dbReference type="EMBL" id="JACKWZ010000206">
    <property type="protein sequence ID" value="KAF9412007.1"/>
    <property type="molecule type" value="Genomic_DNA"/>
</dbReference>
<reference evidence="1" key="1">
    <citation type="submission" date="2020-08" db="EMBL/GenBank/DDBJ databases">
        <title>Spodoptera exigua strain:BAW_Kor-Di-RS1 Genome sequencing and assembly.</title>
        <authorList>
            <person name="Kim J."/>
            <person name="Nam H.Y."/>
            <person name="Kwon M."/>
            <person name="Choi J.H."/>
            <person name="Cho S.R."/>
            <person name="Kim G.-H."/>
        </authorList>
    </citation>
    <scope>NUCLEOTIDE SEQUENCE</scope>
    <source>
        <strain evidence="1">BAW_Kor-Di-RS1</strain>
        <tissue evidence="1">Whole-body</tissue>
    </source>
</reference>
<accession>A0A835L1X2</accession>
<evidence type="ECO:0000313" key="1">
    <source>
        <dbReference type="EMBL" id="KAF9412007.1"/>
    </source>
</evidence>
<dbReference type="AlphaFoldDB" id="A0A835L1X2"/>
<evidence type="ECO:0000313" key="2">
    <source>
        <dbReference type="Proteomes" id="UP000648187"/>
    </source>
</evidence>
<name>A0A835L1X2_SPOEX</name>
<evidence type="ECO:0008006" key="3">
    <source>
        <dbReference type="Google" id="ProtNLM"/>
    </source>
</evidence>
<feature type="non-terminal residue" evidence="1">
    <location>
        <position position="309"/>
    </location>
</feature>
<gene>
    <name evidence="1" type="ORF">HW555_009362</name>
</gene>
<dbReference type="Gene3D" id="2.20.25.240">
    <property type="match status" value="3"/>
</dbReference>
<protein>
    <recommendedName>
        <fullName evidence="3">Modifier of mdg4</fullName>
    </recommendedName>
</protein>
<dbReference type="Proteomes" id="UP000648187">
    <property type="component" value="Unassembled WGS sequence"/>
</dbReference>
<proteinExistence type="predicted"/>
<keyword evidence="2" id="KW-1185">Reference proteome</keyword>
<sequence>MILLYKNFTYFHMHTKTRWYCSKKLSGCHARVITSKYGELVKVMGWHNHDPPRIHRSPEGKIYRSSLQFISTRFGEKLLVFENNTFCQKMSKSRWYCTNFGCEFQLIVENEKHFIGYREELPAFLRYYRQYRQENPDRFPNRQAPSTPRTPAGRVSYEVLQLLDGKSILMYQNYTYSMKGINKAYGYCSRKKTRNCNAKLKLNKDGQIVAAYTDHCHPPPKYTQMPNGLFLKIDNGVEVIQLADNGPMVYMYQNYTFAMQGAHKEYGTCSRRTSRKCKAKFKLNEYGEIISAQTYHNHPPPKLVKTSNG</sequence>
<organism evidence="1 2">
    <name type="scientific">Spodoptera exigua</name>
    <name type="common">Beet armyworm</name>
    <name type="synonym">Noctua fulgens</name>
    <dbReference type="NCBI Taxonomy" id="7107"/>
    <lineage>
        <taxon>Eukaryota</taxon>
        <taxon>Metazoa</taxon>
        <taxon>Ecdysozoa</taxon>
        <taxon>Arthropoda</taxon>
        <taxon>Hexapoda</taxon>
        <taxon>Insecta</taxon>
        <taxon>Pterygota</taxon>
        <taxon>Neoptera</taxon>
        <taxon>Endopterygota</taxon>
        <taxon>Lepidoptera</taxon>
        <taxon>Glossata</taxon>
        <taxon>Ditrysia</taxon>
        <taxon>Noctuoidea</taxon>
        <taxon>Noctuidae</taxon>
        <taxon>Amphipyrinae</taxon>
        <taxon>Spodoptera</taxon>
    </lineage>
</organism>